<dbReference type="InterPro" id="IPR050529">
    <property type="entry name" value="CYP450_sterol_14alpha_dmase"/>
</dbReference>
<dbReference type="SUPFAM" id="SSF48264">
    <property type="entry name" value="Cytochrome P450"/>
    <property type="match status" value="1"/>
</dbReference>
<dbReference type="KEGG" id="pbf:CFX0092_B0442"/>
<comment type="cofactor">
    <cofactor evidence="5">
        <name>heme</name>
        <dbReference type="ChEBI" id="CHEBI:30413"/>
    </cofactor>
</comment>
<protein>
    <submittedName>
        <fullName evidence="7">Cytochrome P450 monooxygenase</fullName>
    </submittedName>
</protein>
<evidence type="ECO:0000256" key="4">
    <source>
        <dbReference type="ARBA" id="ARBA00023004"/>
    </source>
</evidence>
<dbReference type="InterPro" id="IPR001128">
    <property type="entry name" value="Cyt_P450"/>
</dbReference>
<dbReference type="PANTHER" id="PTHR24304:SF2">
    <property type="entry name" value="24-HYDROXYCHOLESTEROL 7-ALPHA-HYDROXYLASE"/>
    <property type="match status" value="1"/>
</dbReference>
<evidence type="ECO:0000256" key="5">
    <source>
        <dbReference type="PIRSR" id="PIRSR602403-1"/>
    </source>
</evidence>
<proteinExistence type="inferred from homology"/>
<keyword evidence="3 5" id="KW-0479">Metal-binding</keyword>
<organism evidence="7 8">
    <name type="scientific">Candidatus Promineifilum breve</name>
    <dbReference type="NCBI Taxonomy" id="1806508"/>
    <lineage>
        <taxon>Bacteria</taxon>
        <taxon>Bacillati</taxon>
        <taxon>Chloroflexota</taxon>
        <taxon>Ardenticatenia</taxon>
        <taxon>Candidatus Promineifilales</taxon>
        <taxon>Candidatus Promineifilaceae</taxon>
        <taxon>Candidatus Promineifilum</taxon>
    </lineage>
</organism>
<dbReference type="Pfam" id="PF00067">
    <property type="entry name" value="p450"/>
    <property type="match status" value="1"/>
</dbReference>
<dbReference type="Proteomes" id="UP000215027">
    <property type="component" value="Chromosome II"/>
</dbReference>
<dbReference type="GO" id="GO:0016705">
    <property type="term" value="F:oxidoreductase activity, acting on paired donors, with incorporation or reduction of molecular oxygen"/>
    <property type="evidence" value="ECO:0007669"/>
    <property type="project" value="InterPro"/>
</dbReference>
<dbReference type="PRINTS" id="PR00385">
    <property type="entry name" value="P450"/>
</dbReference>
<evidence type="ECO:0000313" key="8">
    <source>
        <dbReference type="Proteomes" id="UP000215027"/>
    </source>
</evidence>
<dbReference type="RefSeq" id="WP_095045317.1">
    <property type="nucleotide sequence ID" value="NZ_LN890656.1"/>
</dbReference>
<dbReference type="PROSITE" id="PS00086">
    <property type="entry name" value="CYTOCHROME_P450"/>
    <property type="match status" value="1"/>
</dbReference>
<dbReference type="GO" id="GO:0020037">
    <property type="term" value="F:heme binding"/>
    <property type="evidence" value="ECO:0007669"/>
    <property type="project" value="InterPro"/>
</dbReference>
<evidence type="ECO:0000256" key="2">
    <source>
        <dbReference type="ARBA" id="ARBA00022617"/>
    </source>
</evidence>
<keyword evidence="4 5" id="KW-0408">Iron</keyword>
<accession>A0A160T6I5</accession>
<name>A0A160T6I5_9CHLR</name>
<keyword evidence="8" id="KW-1185">Reference proteome</keyword>
<evidence type="ECO:0000256" key="1">
    <source>
        <dbReference type="ARBA" id="ARBA00010617"/>
    </source>
</evidence>
<comment type="similarity">
    <text evidence="1 6">Belongs to the cytochrome P450 family.</text>
</comment>
<feature type="binding site" description="axial binding residue" evidence="5">
    <location>
        <position position="395"/>
    </location>
    <ligand>
        <name>heme</name>
        <dbReference type="ChEBI" id="CHEBI:30413"/>
    </ligand>
    <ligandPart>
        <name>Fe</name>
        <dbReference type="ChEBI" id="CHEBI:18248"/>
    </ligandPart>
</feature>
<dbReference type="GO" id="GO:0004497">
    <property type="term" value="F:monooxygenase activity"/>
    <property type="evidence" value="ECO:0007669"/>
    <property type="project" value="UniProtKB-KW"/>
</dbReference>
<dbReference type="AlphaFoldDB" id="A0A160T6I5"/>
<dbReference type="OrthoDB" id="151819at2"/>
<dbReference type="Gene3D" id="1.10.630.10">
    <property type="entry name" value="Cytochrome P450"/>
    <property type="match status" value="1"/>
</dbReference>
<evidence type="ECO:0000256" key="3">
    <source>
        <dbReference type="ARBA" id="ARBA00022723"/>
    </source>
</evidence>
<evidence type="ECO:0000313" key="7">
    <source>
        <dbReference type="EMBL" id="CUS05976.1"/>
    </source>
</evidence>
<dbReference type="GO" id="GO:0005506">
    <property type="term" value="F:iron ion binding"/>
    <property type="evidence" value="ECO:0007669"/>
    <property type="project" value="InterPro"/>
</dbReference>
<gene>
    <name evidence="7" type="ORF">CFX0092_B0442</name>
</gene>
<reference evidence="7" key="1">
    <citation type="submission" date="2016-01" db="EMBL/GenBank/DDBJ databases">
        <authorList>
            <person name="Mcilroy J.S."/>
            <person name="Karst M S."/>
            <person name="Albertsen M."/>
        </authorList>
    </citation>
    <scope>NUCLEOTIDE SEQUENCE</scope>
    <source>
        <strain evidence="7">Cfx-K</strain>
    </source>
</reference>
<dbReference type="InterPro" id="IPR017972">
    <property type="entry name" value="Cyt_P450_CS"/>
</dbReference>
<keyword evidence="6" id="KW-0560">Oxidoreductase</keyword>
<dbReference type="InterPro" id="IPR002403">
    <property type="entry name" value="Cyt_P450_E_grp-IV"/>
</dbReference>
<evidence type="ECO:0000256" key="6">
    <source>
        <dbReference type="RuleBase" id="RU000461"/>
    </source>
</evidence>
<dbReference type="EMBL" id="LN890656">
    <property type="protein sequence ID" value="CUS05976.1"/>
    <property type="molecule type" value="Genomic_DNA"/>
</dbReference>
<sequence>MEKEAVTLKTPPVVSGALPGIGHLLEFSRNRPGIVMRGQKEHGNIFTVKLGPQNVAVLLGPEFHKTFFMETDKKLNIGTTYEFLRATFGEVFFIAGHDEYLRQRPFITQAFRREKMAHYLAVMQLEAQKWLDTLDDEGEFEVVEVMSRLAQEIAAHALMGPRFQEEIGPEFWALYADLGKALDPILPPNLPLPKFWRRDRAKVKMAAMLEPILEERRENPTAYNDFLQDFVNARYNDTDQPLEDEVLLNLMLGLMFAGHETTAGQAAWNVILLLQHPEYLAVVREEIDRLAPRGKALDGRGLHALSHMNYAVTETERLRPSADMLMRDVDEALDLGGYHIPAGWKVQVAGEIAHRMSEVFTEPDFYDPLRFAPGREEDKSDRFSLIGFGGGGHKCLGMNFANNEIAIISTLLLQQFDLELVTTRPAVQRGTGANRPAPTIIRYRRR</sequence>
<keyword evidence="6 7" id="KW-0503">Monooxygenase</keyword>
<dbReference type="InterPro" id="IPR036396">
    <property type="entry name" value="Cyt_P450_sf"/>
</dbReference>
<dbReference type="PRINTS" id="PR00465">
    <property type="entry name" value="EP450IV"/>
</dbReference>
<keyword evidence="2 5" id="KW-0349">Heme</keyword>
<dbReference type="PANTHER" id="PTHR24304">
    <property type="entry name" value="CYTOCHROME P450 FAMILY 7"/>
    <property type="match status" value="1"/>
</dbReference>